<dbReference type="Pfam" id="PF17778">
    <property type="entry name" value="WHD_BLACT"/>
    <property type="match status" value="1"/>
</dbReference>
<reference evidence="2" key="1">
    <citation type="submission" date="2022-01" db="EMBL/GenBank/DDBJ databases">
        <title>Nocardioidaceae gen. sp. A5X3R13.</title>
        <authorList>
            <person name="Lopez Marin M.A."/>
            <person name="Uhlik O."/>
        </authorList>
    </citation>
    <scope>NUCLEOTIDE SEQUENCE</scope>
    <source>
        <strain evidence="2">A5X3R13</strain>
    </source>
</reference>
<name>A0AA46TMP3_9ACTN</name>
<dbReference type="Gene3D" id="3.60.15.10">
    <property type="entry name" value="Ribonuclease Z/Hydroxyacylglutathione hydrolase-like"/>
    <property type="match status" value="1"/>
</dbReference>
<proteinExistence type="predicted"/>
<dbReference type="PANTHER" id="PTHR23131:SF0">
    <property type="entry name" value="ENDORIBONUCLEASE LACTB2"/>
    <property type="match status" value="1"/>
</dbReference>
<dbReference type="KEGG" id="sgrg:L0C25_12030"/>
<sequence length="256" mass="26989">MTWSGGRFGERAECVLAHNPGIMTLDGTNTWVLREVGAARSIVVDPGPPEPEHLDAVEAAAGSVGVVLLTHRHIDHSESAAAFASRVGCEVRAADASLRTSAAGLNDGDRVEVDGLVVEAVATPGHTSDSVSLLVGADSALLTGDTVLGRGTSVVAQPDGDLGAYLDSLRRLRRLVDERGVRRLLPGHGPVIENPAEVLDGYLTHRAERLEQVRAAVAEGASTAREVVERVYADVDESLWPAAEQSVAAQLAYLRR</sequence>
<dbReference type="InterPro" id="IPR036866">
    <property type="entry name" value="RibonucZ/Hydroxyglut_hydro"/>
</dbReference>
<evidence type="ECO:0000313" key="3">
    <source>
        <dbReference type="Proteomes" id="UP001164390"/>
    </source>
</evidence>
<dbReference type="InterPro" id="IPR041516">
    <property type="entry name" value="LACTB2_WH"/>
</dbReference>
<dbReference type="Proteomes" id="UP001164390">
    <property type="component" value="Chromosome"/>
</dbReference>
<dbReference type="Gene3D" id="1.10.10.10">
    <property type="entry name" value="Winged helix-like DNA-binding domain superfamily/Winged helix DNA-binding domain"/>
    <property type="match status" value="1"/>
</dbReference>
<dbReference type="AlphaFoldDB" id="A0AA46TMP3"/>
<dbReference type="Pfam" id="PF00753">
    <property type="entry name" value="Lactamase_B"/>
    <property type="match status" value="1"/>
</dbReference>
<evidence type="ECO:0000259" key="1">
    <source>
        <dbReference type="SMART" id="SM00849"/>
    </source>
</evidence>
<dbReference type="PANTHER" id="PTHR23131">
    <property type="entry name" value="ENDORIBONUCLEASE LACTB2"/>
    <property type="match status" value="1"/>
</dbReference>
<dbReference type="RefSeq" id="WP_271636733.1">
    <property type="nucleotide sequence ID" value="NZ_CP094970.1"/>
</dbReference>
<protein>
    <submittedName>
        <fullName evidence="2">MBL fold metallo-hydrolase</fullName>
    </submittedName>
</protein>
<feature type="domain" description="Metallo-beta-lactamase" evidence="1">
    <location>
        <begin position="27"/>
        <end position="188"/>
    </location>
</feature>
<dbReference type="EMBL" id="CP094970">
    <property type="protein sequence ID" value="UYM07759.1"/>
    <property type="molecule type" value="Genomic_DNA"/>
</dbReference>
<dbReference type="SUPFAM" id="SSF56281">
    <property type="entry name" value="Metallo-hydrolase/oxidoreductase"/>
    <property type="match status" value="1"/>
</dbReference>
<keyword evidence="3" id="KW-1185">Reference proteome</keyword>
<gene>
    <name evidence="2" type="ORF">L0C25_12030</name>
</gene>
<accession>A0AA46TMP3</accession>
<evidence type="ECO:0000313" key="2">
    <source>
        <dbReference type="EMBL" id="UYM07759.1"/>
    </source>
</evidence>
<dbReference type="CDD" id="cd16278">
    <property type="entry name" value="metallo-hydrolase-like_MBL-fold"/>
    <property type="match status" value="1"/>
</dbReference>
<dbReference type="InterPro" id="IPR036388">
    <property type="entry name" value="WH-like_DNA-bd_sf"/>
</dbReference>
<dbReference type="InterPro" id="IPR001279">
    <property type="entry name" value="Metallo-B-lactamas"/>
</dbReference>
<dbReference type="InterPro" id="IPR050662">
    <property type="entry name" value="Sec-metab_biosynth-thioest"/>
</dbReference>
<dbReference type="SMART" id="SM00849">
    <property type="entry name" value="Lactamase_B"/>
    <property type="match status" value="1"/>
</dbReference>
<organism evidence="2 3">
    <name type="scientific">Solicola gregarius</name>
    <dbReference type="NCBI Taxonomy" id="2908642"/>
    <lineage>
        <taxon>Bacteria</taxon>
        <taxon>Bacillati</taxon>
        <taxon>Actinomycetota</taxon>
        <taxon>Actinomycetes</taxon>
        <taxon>Propionibacteriales</taxon>
        <taxon>Nocardioidaceae</taxon>
        <taxon>Solicola</taxon>
    </lineage>
</organism>